<organism evidence="1">
    <name type="scientific">bioreactor metagenome</name>
    <dbReference type="NCBI Taxonomy" id="1076179"/>
    <lineage>
        <taxon>unclassified sequences</taxon>
        <taxon>metagenomes</taxon>
        <taxon>ecological metagenomes</taxon>
    </lineage>
</organism>
<evidence type="ECO:0000313" key="1">
    <source>
        <dbReference type="EMBL" id="MPN64603.1"/>
    </source>
</evidence>
<dbReference type="EMBL" id="VSSQ01145719">
    <property type="protein sequence ID" value="MPN64603.1"/>
    <property type="molecule type" value="Genomic_DNA"/>
</dbReference>
<dbReference type="AlphaFoldDB" id="A0A645K091"/>
<sequence length="142" mass="16086">MKGFLPEVESSKQSPVSNEYAEFAVRYNTTIDSKHKVSGVVLTNFRSSKARSGEYSYVPHVYQALIGRVNYEYDERYLIEFNMGYNGSNRFAEGHRYDFFPAASAGWVISNEEFIPRNDILNFAKLRASAGQVGNDNIGNFS</sequence>
<reference evidence="1" key="1">
    <citation type="submission" date="2019-08" db="EMBL/GenBank/DDBJ databases">
        <authorList>
            <person name="Kucharzyk K."/>
            <person name="Murdoch R.W."/>
            <person name="Higgins S."/>
            <person name="Loffler F."/>
        </authorList>
    </citation>
    <scope>NUCLEOTIDE SEQUENCE</scope>
</reference>
<name>A0A645K091_9ZZZZ</name>
<gene>
    <name evidence="1" type="ORF">SDC9_212379</name>
</gene>
<accession>A0A645K091</accession>
<protein>
    <submittedName>
        <fullName evidence="1">Uncharacterized protein</fullName>
    </submittedName>
</protein>
<dbReference type="SUPFAM" id="SSF56935">
    <property type="entry name" value="Porins"/>
    <property type="match status" value="1"/>
</dbReference>
<comment type="caution">
    <text evidence="1">The sequence shown here is derived from an EMBL/GenBank/DDBJ whole genome shotgun (WGS) entry which is preliminary data.</text>
</comment>
<proteinExistence type="predicted"/>